<evidence type="ECO:0000256" key="4">
    <source>
        <dbReference type="ARBA" id="ARBA00023128"/>
    </source>
</evidence>
<protein>
    <recommendedName>
        <fullName evidence="6">Large ribosomal subunit protein mL49</fullName>
    </recommendedName>
    <alternativeName>
        <fullName evidence="7">39S ribosomal protein L49, mitochondrial</fullName>
    </alternativeName>
</protein>
<dbReference type="Pfam" id="PF05046">
    <property type="entry name" value="Img2"/>
    <property type="match status" value="1"/>
</dbReference>
<dbReference type="FunFam" id="3.30.780.10:FF:000009">
    <property type="entry name" value="39S ribosomal protein L49, mitochondrial"/>
    <property type="match status" value="1"/>
</dbReference>
<keyword evidence="4" id="KW-0496">Mitochondrion</keyword>
<dbReference type="PANTHER" id="PTHR13477:SF0">
    <property type="entry name" value="LARGE RIBOSOMAL SUBUNIT PROTEIN ML49"/>
    <property type="match status" value="1"/>
</dbReference>
<dbReference type="PANTHER" id="PTHR13477">
    <property type="entry name" value="MITOCHONDRIAL 39S RIBOSOMAL PROTEIN L49"/>
    <property type="match status" value="1"/>
</dbReference>
<dbReference type="Proteomes" id="UP000678393">
    <property type="component" value="Unassembled WGS sequence"/>
</dbReference>
<organism evidence="8 9">
    <name type="scientific">Candidula unifasciata</name>
    <dbReference type="NCBI Taxonomy" id="100452"/>
    <lineage>
        <taxon>Eukaryota</taxon>
        <taxon>Metazoa</taxon>
        <taxon>Spiralia</taxon>
        <taxon>Lophotrochozoa</taxon>
        <taxon>Mollusca</taxon>
        <taxon>Gastropoda</taxon>
        <taxon>Heterobranchia</taxon>
        <taxon>Euthyneura</taxon>
        <taxon>Panpulmonata</taxon>
        <taxon>Eupulmonata</taxon>
        <taxon>Stylommatophora</taxon>
        <taxon>Helicina</taxon>
        <taxon>Helicoidea</taxon>
        <taxon>Geomitridae</taxon>
        <taxon>Candidula</taxon>
    </lineage>
</organism>
<keyword evidence="3" id="KW-0689">Ribosomal protein</keyword>
<dbReference type="EMBL" id="CAJHNH020000764">
    <property type="protein sequence ID" value="CAG5119714.1"/>
    <property type="molecule type" value="Genomic_DNA"/>
</dbReference>
<keyword evidence="5" id="KW-0687">Ribonucleoprotein</keyword>
<evidence type="ECO:0000313" key="9">
    <source>
        <dbReference type="Proteomes" id="UP000678393"/>
    </source>
</evidence>
<dbReference type="Gene3D" id="3.30.780.10">
    <property type="entry name" value="SUI1-like domain"/>
    <property type="match status" value="1"/>
</dbReference>
<dbReference type="GO" id="GO:0005762">
    <property type="term" value="C:mitochondrial large ribosomal subunit"/>
    <property type="evidence" value="ECO:0007669"/>
    <property type="project" value="TreeGrafter"/>
</dbReference>
<comment type="subcellular location">
    <subcellularLocation>
        <location evidence="1">Mitochondrion</location>
    </subcellularLocation>
</comment>
<dbReference type="GO" id="GO:0006412">
    <property type="term" value="P:translation"/>
    <property type="evidence" value="ECO:0007669"/>
    <property type="project" value="InterPro"/>
</dbReference>
<name>A0A8S3YRJ1_9EUPU</name>
<comment type="similarity">
    <text evidence="2">Belongs to the mitochondrion-specific ribosomal protein mL49 family.</text>
</comment>
<evidence type="ECO:0000256" key="3">
    <source>
        <dbReference type="ARBA" id="ARBA00022980"/>
    </source>
</evidence>
<gene>
    <name evidence="8" type="ORF">CUNI_LOCUS5272</name>
</gene>
<evidence type="ECO:0000256" key="2">
    <source>
        <dbReference type="ARBA" id="ARBA00005677"/>
    </source>
</evidence>
<evidence type="ECO:0000313" key="8">
    <source>
        <dbReference type="EMBL" id="CAG5119714.1"/>
    </source>
</evidence>
<comment type="caution">
    <text evidence="8">The sequence shown here is derived from an EMBL/GenBank/DDBJ whole genome shotgun (WGS) entry which is preliminary data.</text>
</comment>
<evidence type="ECO:0000256" key="7">
    <source>
        <dbReference type="ARBA" id="ARBA00035545"/>
    </source>
</evidence>
<keyword evidence="9" id="KW-1185">Reference proteome</keyword>
<dbReference type="GO" id="GO:0003735">
    <property type="term" value="F:structural constituent of ribosome"/>
    <property type="evidence" value="ECO:0007669"/>
    <property type="project" value="InterPro"/>
</dbReference>
<evidence type="ECO:0000256" key="5">
    <source>
        <dbReference type="ARBA" id="ARBA00023274"/>
    </source>
</evidence>
<evidence type="ECO:0000256" key="6">
    <source>
        <dbReference type="ARBA" id="ARBA00035191"/>
    </source>
</evidence>
<sequence>MAAFVSAAVFRACSRCGNLATAFAAPSVKHVSRKVQAGIYARLLSTSQNPLLQREPAGEAPVENNAEYPTDYEVSYSEFKYVEQVLPRPTVPEVPKHESYPTPSGWFPPNDELRSQKPYLVRRTKNHMLPVYSSLKRFYYGMNHLVSVKQIEGDIWVLESELRDFLKKKTGLSIRTQVHEVYKSIYIRGEHAALVAEFLLGCGM</sequence>
<proteinExistence type="inferred from homology"/>
<reference evidence="8" key="1">
    <citation type="submission" date="2021-04" db="EMBL/GenBank/DDBJ databases">
        <authorList>
            <consortium name="Molecular Ecology Group"/>
        </authorList>
    </citation>
    <scope>NUCLEOTIDE SEQUENCE</scope>
</reference>
<dbReference type="OrthoDB" id="19439at2759"/>
<dbReference type="InterPro" id="IPR007740">
    <property type="entry name" value="Ribosomal_mL49"/>
</dbReference>
<accession>A0A8S3YRJ1</accession>
<dbReference type="AlphaFoldDB" id="A0A8S3YRJ1"/>
<evidence type="ECO:0000256" key="1">
    <source>
        <dbReference type="ARBA" id="ARBA00004173"/>
    </source>
</evidence>